<dbReference type="Proteomes" id="UP001152795">
    <property type="component" value="Unassembled WGS sequence"/>
</dbReference>
<dbReference type="InterPro" id="IPR011043">
    <property type="entry name" value="Gal_Oxase/kelch_b-propeller"/>
</dbReference>
<dbReference type="SMART" id="SM00042">
    <property type="entry name" value="CUB"/>
    <property type="match status" value="1"/>
</dbReference>
<dbReference type="EMBL" id="CACRXK020001912">
    <property type="protein sequence ID" value="CAB3991764.1"/>
    <property type="molecule type" value="Genomic_DNA"/>
</dbReference>
<dbReference type="Pfam" id="PF00431">
    <property type="entry name" value="CUB"/>
    <property type="match status" value="1"/>
</dbReference>
<keyword evidence="2" id="KW-0677">Repeat</keyword>
<dbReference type="SUPFAM" id="SSF50965">
    <property type="entry name" value="Galactose oxidase, central domain"/>
    <property type="match status" value="1"/>
</dbReference>
<dbReference type="PROSITE" id="PS01186">
    <property type="entry name" value="EGF_2"/>
    <property type="match status" value="1"/>
</dbReference>
<gene>
    <name evidence="5" type="ORF">PACLA_8A030426</name>
</gene>
<evidence type="ECO:0000256" key="1">
    <source>
        <dbReference type="ARBA" id="ARBA00022441"/>
    </source>
</evidence>
<sequence length="558" mass="61895">MWCYNLTKNHGLLLLIYIIVGIDSLTSSTADCDCSGRIVQNAKCSKQTNCTLVCNDGYWGTDCKYGRIRLTSSRGYITDGVESYPVLSKRMWLIDSGNRVNASIHFQIEEFFTECNWDHVYIFDGDSTDSSLLAAFNGYLVGDVNSSSYGRIPQEIIAKSGRAYIYFYSDLGVVQSGFNISYRILDNCPCLNGKCNTAGLCVCDVGWTGSLCDVQKNCSCINGACNQTFGNCVCNDGFAGNDCSQPITSSFWTSIKTKNSGAEISPRSSHAAAIIGDHMWVYNGYRFSHPGHGAHRNLYRYHLKDKTWTSLPQEEDDYTWGHSMVAYQGKLIVFGGEREDHVIVNTLAVFDTNSSKWSRPPSLNSTHIAVTGHTATLVEDKMIVIFGLSVHGLFPGVQEYDIGKSTWQVIKSKSALGVARHGHTSVYDPFSKRIYVYGGVTMATPSSFAPSDSLTAYYPHSRTWITLASSEFRQTLHSAVILDRMMIVFGGNPYVNKDSINVKCHTTKLHVYDLACQKWYSEDLPQIAQTLARYGHTAVAKGRLVFLSHLGQLSCLVE</sequence>
<dbReference type="Gene3D" id="2.10.25.10">
    <property type="entry name" value="Laminin"/>
    <property type="match status" value="1"/>
</dbReference>
<evidence type="ECO:0000256" key="4">
    <source>
        <dbReference type="PROSITE-ProRule" id="PRU00059"/>
    </source>
</evidence>
<evidence type="ECO:0000256" key="3">
    <source>
        <dbReference type="ARBA" id="ARBA00023157"/>
    </source>
</evidence>
<evidence type="ECO:0000256" key="2">
    <source>
        <dbReference type="ARBA" id="ARBA00022737"/>
    </source>
</evidence>
<dbReference type="SUPFAM" id="SSF49854">
    <property type="entry name" value="Spermadhesin, CUB domain"/>
    <property type="match status" value="1"/>
</dbReference>
<comment type="caution">
    <text evidence="4">Lacks conserved residue(s) required for the propagation of feature annotation.</text>
</comment>
<dbReference type="Pfam" id="PF24981">
    <property type="entry name" value="Beta-prop_ATRN-LZTR1"/>
    <property type="match status" value="1"/>
</dbReference>
<dbReference type="PROSITE" id="PS01180">
    <property type="entry name" value="CUB"/>
    <property type="match status" value="1"/>
</dbReference>
<dbReference type="Gene3D" id="2.60.120.290">
    <property type="entry name" value="Spermadhesin, CUB domain"/>
    <property type="match status" value="1"/>
</dbReference>
<dbReference type="PROSITE" id="PS00022">
    <property type="entry name" value="EGF_1"/>
    <property type="match status" value="1"/>
</dbReference>
<dbReference type="SUPFAM" id="SSF117281">
    <property type="entry name" value="Kelch motif"/>
    <property type="match status" value="1"/>
</dbReference>
<reference evidence="5" key="1">
    <citation type="submission" date="2020-04" db="EMBL/GenBank/DDBJ databases">
        <authorList>
            <person name="Alioto T."/>
            <person name="Alioto T."/>
            <person name="Gomez Garrido J."/>
        </authorList>
    </citation>
    <scope>NUCLEOTIDE SEQUENCE</scope>
    <source>
        <strain evidence="5">A484AB</strain>
    </source>
</reference>
<keyword evidence="6" id="KW-1185">Reference proteome</keyword>
<name>A0A7D9HVZ5_PARCT</name>
<keyword evidence="1" id="KW-0880">Kelch repeat</keyword>
<accession>A0A7D9HVZ5</accession>
<protein>
    <submittedName>
        <fullName evidence="5">Attractin 1</fullName>
    </submittedName>
</protein>
<comment type="caution">
    <text evidence="5">The sequence shown here is derived from an EMBL/GenBank/DDBJ whole genome shotgun (WGS) entry which is preliminary data.</text>
</comment>
<evidence type="ECO:0000313" key="6">
    <source>
        <dbReference type="Proteomes" id="UP001152795"/>
    </source>
</evidence>
<dbReference type="PANTHER" id="PTHR46376:SF2">
    <property type="entry name" value="DISTRACTED, ISOFORM B"/>
    <property type="match status" value="1"/>
</dbReference>
<keyword evidence="3" id="KW-1015">Disulfide bond</keyword>
<dbReference type="AlphaFoldDB" id="A0A7D9HVZ5"/>
<proteinExistence type="predicted"/>
<dbReference type="InterPro" id="IPR000742">
    <property type="entry name" value="EGF"/>
</dbReference>
<dbReference type="CDD" id="cd00041">
    <property type="entry name" value="CUB"/>
    <property type="match status" value="1"/>
</dbReference>
<dbReference type="Gene3D" id="2.120.10.80">
    <property type="entry name" value="Kelch-type beta propeller"/>
    <property type="match status" value="2"/>
</dbReference>
<dbReference type="GO" id="GO:0005794">
    <property type="term" value="C:Golgi apparatus"/>
    <property type="evidence" value="ECO:0007669"/>
    <property type="project" value="TreeGrafter"/>
</dbReference>
<dbReference type="InterPro" id="IPR051568">
    <property type="entry name" value="LZTR1/Attractin"/>
</dbReference>
<evidence type="ECO:0000313" key="5">
    <source>
        <dbReference type="EMBL" id="CAB3991764.1"/>
    </source>
</evidence>
<organism evidence="5 6">
    <name type="scientific">Paramuricea clavata</name>
    <name type="common">Red gorgonian</name>
    <name type="synonym">Violescent sea-whip</name>
    <dbReference type="NCBI Taxonomy" id="317549"/>
    <lineage>
        <taxon>Eukaryota</taxon>
        <taxon>Metazoa</taxon>
        <taxon>Cnidaria</taxon>
        <taxon>Anthozoa</taxon>
        <taxon>Octocorallia</taxon>
        <taxon>Malacalcyonacea</taxon>
        <taxon>Plexauridae</taxon>
        <taxon>Paramuricea</taxon>
    </lineage>
</organism>
<dbReference type="InterPro" id="IPR035914">
    <property type="entry name" value="Sperma_CUB_dom_sf"/>
</dbReference>
<dbReference type="InterPro" id="IPR000859">
    <property type="entry name" value="CUB_dom"/>
</dbReference>
<dbReference type="PANTHER" id="PTHR46376">
    <property type="entry name" value="LEUCINE-ZIPPER-LIKE TRANSCRIPTIONAL REGULATOR 1"/>
    <property type="match status" value="1"/>
</dbReference>
<dbReference type="InterPro" id="IPR056737">
    <property type="entry name" value="Beta-prop_ATRN-MKLN-like"/>
</dbReference>
<dbReference type="OrthoDB" id="9998912at2759"/>
<dbReference type="InterPro" id="IPR015915">
    <property type="entry name" value="Kelch-typ_b-propeller"/>
</dbReference>